<gene>
    <name evidence="3" type="ORF">DOTSEDRAFT_49050</name>
</gene>
<proteinExistence type="predicted"/>
<feature type="region of interest" description="Disordered" evidence="1">
    <location>
        <begin position="121"/>
        <end position="248"/>
    </location>
</feature>
<feature type="region of interest" description="Disordered" evidence="1">
    <location>
        <begin position="76"/>
        <end position="97"/>
    </location>
</feature>
<dbReference type="STRING" id="675120.N1Q2E0"/>
<feature type="compositionally biased region" description="Polar residues" evidence="1">
    <location>
        <begin position="190"/>
        <end position="218"/>
    </location>
</feature>
<dbReference type="Proteomes" id="UP000016933">
    <property type="component" value="Unassembled WGS sequence"/>
</dbReference>
<accession>N1Q2E0</accession>
<evidence type="ECO:0000313" key="3">
    <source>
        <dbReference type="EMBL" id="EME48609.1"/>
    </source>
</evidence>
<feature type="chain" id="PRO_5004109269" evidence="2">
    <location>
        <begin position="18"/>
        <end position="407"/>
    </location>
</feature>
<feature type="compositionally biased region" description="Low complexity" evidence="1">
    <location>
        <begin position="121"/>
        <end position="130"/>
    </location>
</feature>
<evidence type="ECO:0000313" key="4">
    <source>
        <dbReference type="Proteomes" id="UP000016933"/>
    </source>
</evidence>
<reference evidence="4" key="1">
    <citation type="journal article" date="2012" name="PLoS Genet.">
        <title>The genomes of the fungal plant pathogens Cladosporium fulvum and Dothistroma septosporum reveal adaptation to different hosts and lifestyles but also signatures of common ancestry.</title>
        <authorList>
            <person name="de Wit P.J.G.M."/>
            <person name="van der Burgt A."/>
            <person name="Oekmen B."/>
            <person name="Stergiopoulos I."/>
            <person name="Abd-Elsalam K.A."/>
            <person name="Aerts A.L."/>
            <person name="Bahkali A.H."/>
            <person name="Beenen H.G."/>
            <person name="Chettri P."/>
            <person name="Cox M.P."/>
            <person name="Datema E."/>
            <person name="de Vries R.P."/>
            <person name="Dhillon B."/>
            <person name="Ganley A.R."/>
            <person name="Griffiths S.A."/>
            <person name="Guo Y."/>
            <person name="Hamelin R.C."/>
            <person name="Henrissat B."/>
            <person name="Kabir M.S."/>
            <person name="Jashni M.K."/>
            <person name="Kema G."/>
            <person name="Klaubauf S."/>
            <person name="Lapidus A."/>
            <person name="Levasseur A."/>
            <person name="Lindquist E."/>
            <person name="Mehrabi R."/>
            <person name="Ohm R.A."/>
            <person name="Owen T.J."/>
            <person name="Salamov A."/>
            <person name="Schwelm A."/>
            <person name="Schijlen E."/>
            <person name="Sun H."/>
            <person name="van den Burg H.A."/>
            <person name="van Ham R.C.H.J."/>
            <person name="Zhang S."/>
            <person name="Goodwin S.B."/>
            <person name="Grigoriev I.V."/>
            <person name="Collemare J."/>
            <person name="Bradshaw R.E."/>
        </authorList>
    </citation>
    <scope>NUCLEOTIDE SEQUENCE [LARGE SCALE GENOMIC DNA]</scope>
    <source>
        <strain evidence="4">NZE10 / CBS 128990</strain>
    </source>
</reference>
<evidence type="ECO:0000256" key="2">
    <source>
        <dbReference type="SAM" id="SignalP"/>
    </source>
</evidence>
<feature type="compositionally biased region" description="Polar residues" evidence="1">
    <location>
        <begin position="144"/>
        <end position="158"/>
    </location>
</feature>
<feature type="signal peptide" evidence="2">
    <location>
        <begin position="1"/>
        <end position="17"/>
    </location>
</feature>
<dbReference type="EMBL" id="KB446535">
    <property type="protein sequence ID" value="EME48609.1"/>
    <property type="molecule type" value="Genomic_DNA"/>
</dbReference>
<keyword evidence="4" id="KW-1185">Reference proteome</keyword>
<evidence type="ECO:0000256" key="1">
    <source>
        <dbReference type="SAM" id="MobiDB-lite"/>
    </source>
</evidence>
<dbReference type="OMA" id="TARCETI"/>
<organism evidence="3 4">
    <name type="scientific">Dothistroma septosporum (strain NZE10 / CBS 128990)</name>
    <name type="common">Red band needle blight fungus</name>
    <name type="synonym">Mycosphaerella pini</name>
    <dbReference type="NCBI Taxonomy" id="675120"/>
    <lineage>
        <taxon>Eukaryota</taxon>
        <taxon>Fungi</taxon>
        <taxon>Dikarya</taxon>
        <taxon>Ascomycota</taxon>
        <taxon>Pezizomycotina</taxon>
        <taxon>Dothideomycetes</taxon>
        <taxon>Dothideomycetidae</taxon>
        <taxon>Mycosphaerellales</taxon>
        <taxon>Mycosphaerellaceae</taxon>
        <taxon>Dothistroma</taxon>
    </lineage>
</organism>
<feature type="compositionally biased region" description="Polar residues" evidence="1">
    <location>
        <begin position="239"/>
        <end position="248"/>
    </location>
</feature>
<feature type="compositionally biased region" description="Polar residues" evidence="1">
    <location>
        <begin position="76"/>
        <end position="89"/>
    </location>
</feature>
<sequence length="407" mass="41752">MFRILTAVTLYFALASAQFDDETLDPAAVVAPENNGSASSSLSATGSVTIAPGGKLPPGAVATIPVTESSDTQLYVPTSTATPSSQDPASFTYAPDSATNYPPSSTVLYYAPETTSRTGYPYYSPPTSYTDGPLGPDVVRTESSDSSLAMPTSSSPNEYTYAPVPAQPTKPVDQTPPPPPAFTYAPETPYNTPAYTAPIVNTPSSKQDQYPAAPSSSGPKPYVAPIPASSSHAAPPAVNTPNAYNPASQSNAKTVTLSPMPYHPTTTPVATAPPSYTPSASYTESTVYVQPGPVSQPGTLTSKFMPFYTYSPSSTARCETIPTEKPSTYQHGMPKPTSSANVMTYKGHTISLGAATLAAEPTGAASGPGYGSSTTMGSMEGSGMRVGGSVWMCLSAAVAVAVGVAVV</sequence>
<reference evidence="3 4" key="2">
    <citation type="journal article" date="2012" name="PLoS Pathog.">
        <title>Diverse lifestyles and strategies of plant pathogenesis encoded in the genomes of eighteen Dothideomycetes fungi.</title>
        <authorList>
            <person name="Ohm R.A."/>
            <person name="Feau N."/>
            <person name="Henrissat B."/>
            <person name="Schoch C.L."/>
            <person name="Horwitz B.A."/>
            <person name="Barry K.W."/>
            <person name="Condon B.J."/>
            <person name="Copeland A.C."/>
            <person name="Dhillon B."/>
            <person name="Glaser F."/>
            <person name="Hesse C.N."/>
            <person name="Kosti I."/>
            <person name="LaButti K."/>
            <person name="Lindquist E.A."/>
            <person name="Lucas S."/>
            <person name="Salamov A.A."/>
            <person name="Bradshaw R.E."/>
            <person name="Ciuffetti L."/>
            <person name="Hamelin R.C."/>
            <person name="Kema G.H.J."/>
            <person name="Lawrence C."/>
            <person name="Scott J.A."/>
            <person name="Spatafora J.W."/>
            <person name="Turgeon B.G."/>
            <person name="de Wit P.J.G.M."/>
            <person name="Zhong S."/>
            <person name="Goodwin S.B."/>
            <person name="Grigoriev I.V."/>
        </authorList>
    </citation>
    <scope>NUCLEOTIDE SEQUENCE [LARGE SCALE GENOMIC DNA]</scope>
    <source>
        <strain evidence="4">NZE10 / CBS 128990</strain>
    </source>
</reference>
<dbReference type="OrthoDB" id="10636323at2759"/>
<feature type="compositionally biased region" description="Low complexity" evidence="1">
    <location>
        <begin position="225"/>
        <end position="237"/>
    </location>
</feature>
<keyword evidence="2" id="KW-0732">Signal</keyword>
<protein>
    <submittedName>
        <fullName evidence="3">Uncharacterized protein</fullName>
    </submittedName>
</protein>
<dbReference type="AlphaFoldDB" id="N1Q2E0"/>
<dbReference type="HOGENOM" id="CLU_676180_0_0_1"/>
<name>N1Q2E0_DOTSN</name>